<evidence type="ECO:0008006" key="3">
    <source>
        <dbReference type="Google" id="ProtNLM"/>
    </source>
</evidence>
<evidence type="ECO:0000313" key="1">
    <source>
        <dbReference type="EMBL" id="KAK7947711.1"/>
    </source>
</evidence>
<dbReference type="EMBL" id="JAQQWE010000006">
    <property type="protein sequence ID" value="KAK7947711.1"/>
    <property type="molecule type" value="Genomic_DNA"/>
</dbReference>
<protein>
    <recommendedName>
        <fullName evidence="3">Protein kinase domain-containing protein</fullName>
    </recommendedName>
</protein>
<dbReference type="Proteomes" id="UP001391051">
    <property type="component" value="Unassembled WGS sequence"/>
</dbReference>
<evidence type="ECO:0000313" key="2">
    <source>
        <dbReference type="Proteomes" id="UP001391051"/>
    </source>
</evidence>
<gene>
    <name evidence="1" type="ORF">PG986_008597</name>
</gene>
<organism evidence="1 2">
    <name type="scientific">Apiospora aurea</name>
    <dbReference type="NCBI Taxonomy" id="335848"/>
    <lineage>
        <taxon>Eukaryota</taxon>
        <taxon>Fungi</taxon>
        <taxon>Dikarya</taxon>
        <taxon>Ascomycota</taxon>
        <taxon>Pezizomycotina</taxon>
        <taxon>Sordariomycetes</taxon>
        <taxon>Xylariomycetidae</taxon>
        <taxon>Amphisphaeriales</taxon>
        <taxon>Apiosporaceae</taxon>
        <taxon>Apiospora</taxon>
    </lineage>
</organism>
<dbReference type="SUPFAM" id="SSF56112">
    <property type="entry name" value="Protein kinase-like (PK-like)"/>
    <property type="match status" value="1"/>
</dbReference>
<keyword evidence="2" id="KW-1185">Reference proteome</keyword>
<reference evidence="1 2" key="1">
    <citation type="submission" date="2023-01" db="EMBL/GenBank/DDBJ databases">
        <title>Analysis of 21 Apiospora genomes using comparative genomics revels a genus with tremendous synthesis potential of carbohydrate active enzymes and secondary metabolites.</title>
        <authorList>
            <person name="Sorensen T."/>
        </authorList>
    </citation>
    <scope>NUCLEOTIDE SEQUENCE [LARGE SCALE GENOMIC DNA]</scope>
    <source>
        <strain evidence="1 2">CBS 24483</strain>
    </source>
</reference>
<accession>A0ABR1Q6K6</accession>
<sequence length="236" mass="26877">MEEDEKTYKSSLNEEEDDRERIPNRLLIRIFLCVADHVKPAISSSKFNPPDTYTTGLFGQVDGHTEEHSLVPIMKLAGFDEAYVHNGEEADIENTPEFDQKAQIVRRTRPVGNSNAATRVNVLNVGVLMGNIILEDNQLLTADEVRRELGPKEQWSRATHPGYDPELVELVARCLAVEPNSRPTIQELLDTLRTWLFQKTGAYYAMMPGDKWETDVALRQLIQRCMYDADTWVGGW</sequence>
<dbReference type="RefSeq" id="XP_066697217.1">
    <property type="nucleotide sequence ID" value="XM_066844819.1"/>
</dbReference>
<dbReference type="InterPro" id="IPR011009">
    <property type="entry name" value="Kinase-like_dom_sf"/>
</dbReference>
<comment type="caution">
    <text evidence="1">The sequence shown here is derived from an EMBL/GenBank/DDBJ whole genome shotgun (WGS) entry which is preliminary data.</text>
</comment>
<name>A0ABR1Q6K6_9PEZI</name>
<proteinExistence type="predicted"/>
<dbReference type="GeneID" id="92077881"/>
<dbReference type="Gene3D" id="1.10.510.10">
    <property type="entry name" value="Transferase(Phosphotransferase) domain 1"/>
    <property type="match status" value="1"/>
</dbReference>